<feature type="non-terminal residue" evidence="2">
    <location>
        <position position="129"/>
    </location>
</feature>
<dbReference type="GO" id="GO:0002088">
    <property type="term" value="P:lens development in camera-type eye"/>
    <property type="evidence" value="ECO:0007669"/>
    <property type="project" value="TreeGrafter"/>
</dbReference>
<dbReference type="PANTHER" id="PTHR23039:SF5">
    <property type="entry name" value="ACTIN REMODELING REGULATOR NHS"/>
    <property type="match status" value="1"/>
</dbReference>
<organism evidence="2 3">
    <name type="scientific">Mauremys mutica</name>
    <name type="common">yellowpond turtle</name>
    <dbReference type="NCBI Taxonomy" id="74926"/>
    <lineage>
        <taxon>Eukaryota</taxon>
        <taxon>Metazoa</taxon>
        <taxon>Chordata</taxon>
        <taxon>Craniata</taxon>
        <taxon>Vertebrata</taxon>
        <taxon>Euteleostomi</taxon>
        <taxon>Archelosauria</taxon>
        <taxon>Testudinata</taxon>
        <taxon>Testudines</taxon>
        <taxon>Cryptodira</taxon>
        <taxon>Durocryptodira</taxon>
        <taxon>Testudinoidea</taxon>
        <taxon>Geoemydidae</taxon>
        <taxon>Geoemydinae</taxon>
        <taxon>Mauremys</taxon>
    </lineage>
</organism>
<evidence type="ECO:0000256" key="1">
    <source>
        <dbReference type="SAM" id="MobiDB-lite"/>
    </source>
</evidence>
<protein>
    <submittedName>
        <fullName evidence="2">Uncharacterized protein</fullName>
    </submittedName>
</protein>
<dbReference type="EMBL" id="JAHDVG010000463">
    <property type="protein sequence ID" value="KAH1186611.1"/>
    <property type="molecule type" value="Genomic_DNA"/>
</dbReference>
<proteinExistence type="predicted"/>
<evidence type="ECO:0000313" key="3">
    <source>
        <dbReference type="Proteomes" id="UP000827986"/>
    </source>
</evidence>
<gene>
    <name evidence="2" type="ORF">KIL84_019360</name>
</gene>
<dbReference type="Gene3D" id="1.20.5.340">
    <property type="match status" value="1"/>
</dbReference>
<reference evidence="2" key="1">
    <citation type="submission" date="2021-09" db="EMBL/GenBank/DDBJ databases">
        <title>The genome of Mauremys mutica provides insights into the evolution of semi-aquatic lifestyle.</title>
        <authorList>
            <person name="Gong S."/>
            <person name="Gao Y."/>
        </authorList>
    </citation>
    <scope>NUCLEOTIDE SEQUENCE</scope>
    <source>
        <strain evidence="2">MM-2020</strain>
        <tissue evidence="2">Muscle</tissue>
    </source>
</reference>
<evidence type="ECO:0000313" key="2">
    <source>
        <dbReference type="EMBL" id="KAH1186611.1"/>
    </source>
</evidence>
<dbReference type="Proteomes" id="UP000827986">
    <property type="component" value="Unassembled WGS sequence"/>
</dbReference>
<dbReference type="GO" id="GO:0030154">
    <property type="term" value="P:cell differentiation"/>
    <property type="evidence" value="ECO:0007669"/>
    <property type="project" value="TreeGrafter"/>
</dbReference>
<sequence>MPFAKRIVEPQWLCRRQPGASLLDESLGCPEPRDQPHPQPEPEEAAAVVPAERKEAAAVLTMLDLRSVSNGALARILRQLSDVARHACTLFQEIETELQLAQRRVRALHGKISGVQGVLRSLDPKQEAV</sequence>
<dbReference type="AlphaFoldDB" id="A0A9D3XUT3"/>
<name>A0A9D3XUT3_9SAUR</name>
<comment type="caution">
    <text evidence="2">The sequence shown here is derived from an EMBL/GenBank/DDBJ whole genome shotgun (WGS) entry which is preliminary data.</text>
</comment>
<keyword evidence="3" id="KW-1185">Reference proteome</keyword>
<dbReference type="PANTHER" id="PTHR23039">
    <property type="entry name" value="NANCE-HORAN SYNDROME PROTEIN"/>
    <property type="match status" value="1"/>
</dbReference>
<feature type="region of interest" description="Disordered" evidence="1">
    <location>
        <begin position="24"/>
        <end position="46"/>
    </location>
</feature>
<accession>A0A9D3XUT3</accession>